<feature type="compositionally biased region" description="Basic and acidic residues" evidence="1">
    <location>
        <begin position="7"/>
        <end position="18"/>
    </location>
</feature>
<accession>A0A4U6VA95</accession>
<keyword evidence="2" id="KW-0472">Membrane</keyword>
<dbReference type="EMBL" id="CM016554">
    <property type="protein sequence ID" value="TKW26251.1"/>
    <property type="molecule type" value="Genomic_DNA"/>
</dbReference>
<dbReference type="PANTHER" id="PTHR31852">
    <property type="entry name" value="LATE EMBRYOGENESIS ABUNDANT (LEA) HYDROXYPROLINE-RICH GLYCOPROTEIN FAMILY"/>
    <property type="match status" value="1"/>
</dbReference>
<name>A0A4U6VA95_SETVI</name>
<evidence type="ECO:0000256" key="2">
    <source>
        <dbReference type="SAM" id="Phobius"/>
    </source>
</evidence>
<reference evidence="4" key="1">
    <citation type="submission" date="2019-03" db="EMBL/GenBank/DDBJ databases">
        <title>WGS assembly of Setaria viridis.</title>
        <authorList>
            <person name="Huang P."/>
            <person name="Jenkins J."/>
            <person name="Grimwood J."/>
            <person name="Barry K."/>
            <person name="Healey A."/>
            <person name="Mamidi S."/>
            <person name="Sreedasyam A."/>
            <person name="Shu S."/>
            <person name="Feldman M."/>
            <person name="Wu J."/>
            <person name="Yu Y."/>
            <person name="Chen C."/>
            <person name="Johnson J."/>
            <person name="Rokhsar D."/>
            <person name="Baxter I."/>
            <person name="Schmutz J."/>
            <person name="Brutnell T."/>
            <person name="Kellogg E."/>
        </authorList>
    </citation>
    <scope>NUCLEOTIDE SEQUENCE [LARGE SCALE GENOMIC DNA]</scope>
</reference>
<gene>
    <name evidence="4" type="ORF">SEVIR_3G175700v2</name>
</gene>
<dbReference type="Gene3D" id="2.60.40.1820">
    <property type="match status" value="1"/>
</dbReference>
<dbReference type="SUPFAM" id="SSF117070">
    <property type="entry name" value="LEA14-like"/>
    <property type="match status" value="1"/>
</dbReference>
<feature type="region of interest" description="Disordered" evidence="1">
    <location>
        <begin position="1"/>
        <end position="38"/>
    </location>
</feature>
<feature type="domain" description="Late embryogenesis abundant protein LEA-2 subgroup" evidence="3">
    <location>
        <begin position="129"/>
        <end position="228"/>
    </location>
</feature>
<dbReference type="InterPro" id="IPR004864">
    <property type="entry name" value="LEA_2"/>
</dbReference>
<dbReference type="Gramene" id="TKW26251">
    <property type="protein sequence ID" value="TKW26251"/>
    <property type="gene ID" value="SEVIR_3G175700v2"/>
</dbReference>
<evidence type="ECO:0000256" key="1">
    <source>
        <dbReference type="SAM" id="MobiDB-lite"/>
    </source>
</evidence>
<keyword evidence="5" id="KW-1185">Reference proteome</keyword>
<evidence type="ECO:0000259" key="3">
    <source>
        <dbReference type="Pfam" id="PF03168"/>
    </source>
</evidence>
<keyword evidence="2" id="KW-0812">Transmembrane</keyword>
<dbReference type="Proteomes" id="UP000298652">
    <property type="component" value="Chromosome 3"/>
</dbReference>
<dbReference type="Pfam" id="PF03168">
    <property type="entry name" value="LEA_2"/>
    <property type="match status" value="1"/>
</dbReference>
<protein>
    <recommendedName>
        <fullName evidence="3">Late embryogenesis abundant protein LEA-2 subgroup domain-containing protein</fullName>
    </recommendedName>
</protein>
<sequence>MATSRPSRNEAAEDKMSDPARPLALPTPTVYPASSAHDDAEEAAQTATGWRSMQYLRKRRRCVLCCCGCCVTTVVVIGVIILALALTVFKVKEPRLTMNNVWLTAISAGPGSGGIAAPVAANATLTADISIKNPNAAAFRFSRTETDVYYGGQTVSVAYAPAGRVGADRTLRMNVTVDLLADRLARAMNGTGLVFGQEYDLDTYTDINGMVNVLGIIKKDIEIKLNCSVVIEVGGAAAAIESGVASTVKSKGVNCVADVSM</sequence>
<evidence type="ECO:0000313" key="4">
    <source>
        <dbReference type="EMBL" id="TKW26251.1"/>
    </source>
</evidence>
<dbReference type="InterPro" id="IPR055301">
    <property type="entry name" value="Lea14-like_2"/>
</dbReference>
<evidence type="ECO:0000313" key="5">
    <source>
        <dbReference type="Proteomes" id="UP000298652"/>
    </source>
</evidence>
<keyword evidence="2" id="KW-1133">Transmembrane helix</keyword>
<dbReference type="AlphaFoldDB" id="A0A4U6VA95"/>
<dbReference type="OMA" id="IITMNGV"/>
<proteinExistence type="predicted"/>
<feature type="transmembrane region" description="Helical" evidence="2">
    <location>
        <begin position="62"/>
        <end position="89"/>
    </location>
</feature>
<organism evidence="4 5">
    <name type="scientific">Setaria viridis</name>
    <name type="common">Green bristlegrass</name>
    <name type="synonym">Setaria italica subsp. viridis</name>
    <dbReference type="NCBI Taxonomy" id="4556"/>
    <lineage>
        <taxon>Eukaryota</taxon>
        <taxon>Viridiplantae</taxon>
        <taxon>Streptophyta</taxon>
        <taxon>Embryophyta</taxon>
        <taxon>Tracheophyta</taxon>
        <taxon>Spermatophyta</taxon>
        <taxon>Magnoliopsida</taxon>
        <taxon>Liliopsida</taxon>
        <taxon>Poales</taxon>
        <taxon>Poaceae</taxon>
        <taxon>PACMAD clade</taxon>
        <taxon>Panicoideae</taxon>
        <taxon>Panicodae</taxon>
        <taxon>Paniceae</taxon>
        <taxon>Cenchrinae</taxon>
        <taxon>Setaria</taxon>
    </lineage>
</organism>